<accession>A0ABN3PS40</accession>
<feature type="chain" id="PRO_5045748402" description="Secreted protein" evidence="1">
    <location>
        <begin position="28"/>
        <end position="189"/>
    </location>
</feature>
<proteinExistence type="predicted"/>
<protein>
    <recommendedName>
        <fullName evidence="4">Secreted protein</fullName>
    </recommendedName>
</protein>
<dbReference type="EMBL" id="BAAATD010000004">
    <property type="protein sequence ID" value="GAA2598281.1"/>
    <property type="molecule type" value="Genomic_DNA"/>
</dbReference>
<evidence type="ECO:0000256" key="1">
    <source>
        <dbReference type="SAM" id="SignalP"/>
    </source>
</evidence>
<dbReference type="RefSeq" id="WP_344542061.1">
    <property type="nucleotide sequence ID" value="NZ_BAAATD010000004.1"/>
</dbReference>
<gene>
    <name evidence="2" type="ORF">GCM10010411_34760</name>
</gene>
<name>A0ABN3PS40_9ACTN</name>
<dbReference type="Proteomes" id="UP001501509">
    <property type="component" value="Unassembled WGS sequence"/>
</dbReference>
<keyword evidence="3" id="KW-1185">Reference proteome</keyword>
<evidence type="ECO:0000313" key="2">
    <source>
        <dbReference type="EMBL" id="GAA2598281.1"/>
    </source>
</evidence>
<organism evidence="2 3">
    <name type="scientific">Actinomadura fulvescens</name>
    <dbReference type="NCBI Taxonomy" id="46160"/>
    <lineage>
        <taxon>Bacteria</taxon>
        <taxon>Bacillati</taxon>
        <taxon>Actinomycetota</taxon>
        <taxon>Actinomycetes</taxon>
        <taxon>Streptosporangiales</taxon>
        <taxon>Thermomonosporaceae</taxon>
        <taxon>Actinomadura</taxon>
    </lineage>
</organism>
<comment type="caution">
    <text evidence="2">The sequence shown here is derived from an EMBL/GenBank/DDBJ whole genome shotgun (WGS) entry which is preliminary data.</text>
</comment>
<feature type="signal peptide" evidence="1">
    <location>
        <begin position="1"/>
        <end position="27"/>
    </location>
</feature>
<reference evidence="2 3" key="1">
    <citation type="journal article" date="2019" name="Int. J. Syst. Evol. Microbiol.">
        <title>The Global Catalogue of Microorganisms (GCM) 10K type strain sequencing project: providing services to taxonomists for standard genome sequencing and annotation.</title>
        <authorList>
            <consortium name="The Broad Institute Genomics Platform"/>
            <consortium name="The Broad Institute Genome Sequencing Center for Infectious Disease"/>
            <person name="Wu L."/>
            <person name="Ma J."/>
        </authorList>
    </citation>
    <scope>NUCLEOTIDE SEQUENCE [LARGE SCALE GENOMIC DNA]</scope>
    <source>
        <strain evidence="2 3">JCM 6833</strain>
    </source>
</reference>
<sequence>MRTFLKRTLIAPAVLLLVSLPGVSASADTAVTFINIGPVSFTNLNTGATVSCATSILTGDARPFPDPVITFNTASFQDCDGDFLLFHVTASGLPWGFYSTSYDPTTDTVFGQPNDTSVRVEASDGCVATVSGSVSASYANPGGTFSLNGGGTLEVKATNGLCDPSLINVGDQYEAQGDYQASPMVVIRP</sequence>
<keyword evidence="1" id="KW-0732">Signal</keyword>
<evidence type="ECO:0000313" key="3">
    <source>
        <dbReference type="Proteomes" id="UP001501509"/>
    </source>
</evidence>
<evidence type="ECO:0008006" key="4">
    <source>
        <dbReference type="Google" id="ProtNLM"/>
    </source>
</evidence>